<feature type="compositionally biased region" description="Basic and acidic residues" evidence="1">
    <location>
        <begin position="175"/>
        <end position="185"/>
    </location>
</feature>
<feature type="compositionally biased region" description="Polar residues" evidence="1">
    <location>
        <begin position="189"/>
        <end position="205"/>
    </location>
</feature>
<accession>A0A8H7W3U9</accession>
<dbReference type="SUPFAM" id="SSF57959">
    <property type="entry name" value="Leucine zipper domain"/>
    <property type="match status" value="1"/>
</dbReference>
<evidence type="ECO:0000313" key="3">
    <source>
        <dbReference type="Proteomes" id="UP000664132"/>
    </source>
</evidence>
<feature type="region of interest" description="Disordered" evidence="1">
    <location>
        <begin position="150"/>
        <end position="243"/>
    </location>
</feature>
<dbReference type="OrthoDB" id="3564401at2759"/>
<dbReference type="Proteomes" id="UP000664132">
    <property type="component" value="Unassembled WGS sequence"/>
</dbReference>
<gene>
    <name evidence="2" type="ORF">IFR04_012679</name>
</gene>
<dbReference type="EMBL" id="JAFJYH010000277">
    <property type="protein sequence ID" value="KAG4414192.1"/>
    <property type="molecule type" value="Genomic_DNA"/>
</dbReference>
<evidence type="ECO:0000256" key="1">
    <source>
        <dbReference type="SAM" id="MobiDB-lite"/>
    </source>
</evidence>
<feature type="region of interest" description="Disordered" evidence="1">
    <location>
        <begin position="92"/>
        <end position="134"/>
    </location>
</feature>
<name>A0A8H7W3U9_9HELO</name>
<dbReference type="AlphaFoldDB" id="A0A8H7W3U9"/>
<dbReference type="Gene3D" id="1.20.5.170">
    <property type="match status" value="1"/>
</dbReference>
<evidence type="ECO:0000313" key="2">
    <source>
        <dbReference type="EMBL" id="KAG4414192.1"/>
    </source>
</evidence>
<protein>
    <recommendedName>
        <fullName evidence="4">BZIP domain-containing protein</fullName>
    </recommendedName>
</protein>
<reference evidence="2" key="1">
    <citation type="submission" date="2021-02" db="EMBL/GenBank/DDBJ databases">
        <title>Genome sequence Cadophora malorum strain M34.</title>
        <authorList>
            <person name="Stefanovic E."/>
            <person name="Vu D."/>
            <person name="Scully C."/>
            <person name="Dijksterhuis J."/>
            <person name="Roader J."/>
            <person name="Houbraken J."/>
        </authorList>
    </citation>
    <scope>NUCLEOTIDE SEQUENCE</scope>
    <source>
        <strain evidence="2">M34</strain>
    </source>
</reference>
<evidence type="ECO:0008006" key="4">
    <source>
        <dbReference type="Google" id="ProtNLM"/>
    </source>
</evidence>
<organism evidence="2 3">
    <name type="scientific">Cadophora malorum</name>
    <dbReference type="NCBI Taxonomy" id="108018"/>
    <lineage>
        <taxon>Eukaryota</taxon>
        <taxon>Fungi</taxon>
        <taxon>Dikarya</taxon>
        <taxon>Ascomycota</taxon>
        <taxon>Pezizomycotina</taxon>
        <taxon>Leotiomycetes</taxon>
        <taxon>Helotiales</taxon>
        <taxon>Ploettnerulaceae</taxon>
        <taxon>Cadophora</taxon>
    </lineage>
</organism>
<comment type="caution">
    <text evidence="2">The sequence shown here is derived from an EMBL/GenBank/DDBJ whole genome shotgun (WGS) entry which is preliminary data.</text>
</comment>
<proteinExistence type="predicted"/>
<keyword evidence="3" id="KW-1185">Reference proteome</keyword>
<dbReference type="InterPro" id="IPR046347">
    <property type="entry name" value="bZIP_sf"/>
</dbReference>
<feature type="compositionally biased region" description="Basic and acidic residues" evidence="1">
    <location>
        <begin position="112"/>
        <end position="134"/>
    </location>
</feature>
<dbReference type="GO" id="GO:0003700">
    <property type="term" value="F:DNA-binding transcription factor activity"/>
    <property type="evidence" value="ECO:0007669"/>
    <property type="project" value="InterPro"/>
</dbReference>
<sequence>MDIQTLLSSDNYHTRFYPFAARTSTIPKPSCRLRAENRPRHRPVLHDIQLNSRSQSSCCAFFGRELELCGVVVKSEEGSEVELEVEELPHKVRDVTTGRKEDSAIESGDSGGGERNDDDLRHGEFERTRSKIEEGDIGFTAMSDLEIVPTFPLTPPYEYTTENDLTSRSRSKSRSTPDSRIKSLELETPPNTKATADNDNMNNDPSENDAIIPQISRPRKRQKTSPTSKQPARRPSHPHLFDEDVLARRRLQLRRSQAAYRARRELAITSLRNQVEFLEATQKEMRGLLVELWGELGRRGVLLSDFGCDGEKGNGGNGVGVGFGGKREGEGEGEEGEEWVGRIRRFLDSVKGDVTERS</sequence>
<feature type="compositionally biased region" description="Basic and acidic residues" evidence="1">
    <location>
        <begin position="92"/>
        <end position="103"/>
    </location>
</feature>
<feature type="region of interest" description="Disordered" evidence="1">
    <location>
        <begin position="318"/>
        <end position="337"/>
    </location>
</feature>